<comment type="caution">
    <text evidence="2">The sequence shown here is derived from an EMBL/GenBank/DDBJ whole genome shotgun (WGS) entry which is preliminary data.</text>
</comment>
<feature type="compositionally biased region" description="Low complexity" evidence="1">
    <location>
        <begin position="54"/>
        <end position="67"/>
    </location>
</feature>
<dbReference type="Proteomes" id="UP001341840">
    <property type="component" value="Unassembled WGS sequence"/>
</dbReference>
<name>A0ABU6TBD8_9FABA</name>
<accession>A0ABU6TBD8</accession>
<gene>
    <name evidence="2" type="ORF">PIB30_030830</name>
</gene>
<proteinExistence type="predicted"/>
<keyword evidence="3" id="KW-1185">Reference proteome</keyword>
<sequence>MRRVDEWPPFPTTIFHHPATIERRRLGERRRRREKEEGYLRLRLCATTERKKTPLLPSRRSPSSLPSVAATQLPPPAACRRAITGEVATVTASLPLV</sequence>
<protein>
    <submittedName>
        <fullName evidence="2">Uncharacterized protein</fullName>
    </submittedName>
</protein>
<evidence type="ECO:0000313" key="2">
    <source>
        <dbReference type="EMBL" id="MED6146037.1"/>
    </source>
</evidence>
<evidence type="ECO:0000256" key="1">
    <source>
        <dbReference type="SAM" id="MobiDB-lite"/>
    </source>
</evidence>
<feature type="region of interest" description="Disordered" evidence="1">
    <location>
        <begin position="50"/>
        <end position="73"/>
    </location>
</feature>
<dbReference type="EMBL" id="JASCZI010090751">
    <property type="protein sequence ID" value="MED6146037.1"/>
    <property type="molecule type" value="Genomic_DNA"/>
</dbReference>
<evidence type="ECO:0000313" key="3">
    <source>
        <dbReference type="Proteomes" id="UP001341840"/>
    </source>
</evidence>
<reference evidence="2 3" key="1">
    <citation type="journal article" date="2023" name="Plants (Basel)">
        <title>Bridging the Gap: Combining Genomics and Transcriptomics Approaches to Understand Stylosanthes scabra, an Orphan Legume from the Brazilian Caatinga.</title>
        <authorList>
            <person name="Ferreira-Neto J.R.C."/>
            <person name="da Silva M.D."/>
            <person name="Binneck E."/>
            <person name="de Melo N.F."/>
            <person name="da Silva R.H."/>
            <person name="de Melo A.L.T.M."/>
            <person name="Pandolfi V."/>
            <person name="Bustamante F.O."/>
            <person name="Brasileiro-Vidal A.C."/>
            <person name="Benko-Iseppon A.M."/>
        </authorList>
    </citation>
    <scope>NUCLEOTIDE SEQUENCE [LARGE SCALE GENOMIC DNA]</scope>
    <source>
        <tissue evidence="2">Leaves</tissue>
    </source>
</reference>
<organism evidence="2 3">
    <name type="scientific">Stylosanthes scabra</name>
    <dbReference type="NCBI Taxonomy" id="79078"/>
    <lineage>
        <taxon>Eukaryota</taxon>
        <taxon>Viridiplantae</taxon>
        <taxon>Streptophyta</taxon>
        <taxon>Embryophyta</taxon>
        <taxon>Tracheophyta</taxon>
        <taxon>Spermatophyta</taxon>
        <taxon>Magnoliopsida</taxon>
        <taxon>eudicotyledons</taxon>
        <taxon>Gunneridae</taxon>
        <taxon>Pentapetalae</taxon>
        <taxon>rosids</taxon>
        <taxon>fabids</taxon>
        <taxon>Fabales</taxon>
        <taxon>Fabaceae</taxon>
        <taxon>Papilionoideae</taxon>
        <taxon>50 kb inversion clade</taxon>
        <taxon>dalbergioids sensu lato</taxon>
        <taxon>Dalbergieae</taxon>
        <taxon>Pterocarpus clade</taxon>
        <taxon>Stylosanthes</taxon>
    </lineage>
</organism>